<dbReference type="InterPro" id="IPR006379">
    <property type="entry name" value="HAD-SF_hydro_IIB"/>
</dbReference>
<dbReference type="InterPro" id="IPR023214">
    <property type="entry name" value="HAD_sf"/>
</dbReference>
<sequence>MIKLIVSDLDETLLGLDGSISDENIKAIKKAQKAGVKFVPNTGRGFSSVQGLLQKLGLKDQKEEFVISYNGGAIVENAGLKVVQTNELTFEQASEIYNIAMKVKDFDTHVYTLNDVYIYNPLQADLDYIETRGVRPIEYKEKDLKLLRNEKIMKVITMNPDFNRLAYMRDLVLKNVDFDLNVTFSSDRYTEFNKKGVDKGLATLELANRLGIKKDEIMAIGDNGNDLPMLSKVGLPIAVSNANDQAKKIAKHVTNGDYVNGVAEAINKFVLD</sequence>
<dbReference type="PANTHER" id="PTHR10000:SF8">
    <property type="entry name" value="HAD SUPERFAMILY HYDROLASE-LIKE, TYPE 3"/>
    <property type="match status" value="1"/>
</dbReference>
<evidence type="ECO:0000313" key="2">
    <source>
        <dbReference type="Proteomes" id="UP000005444"/>
    </source>
</evidence>
<dbReference type="SUPFAM" id="SSF56784">
    <property type="entry name" value="HAD-like"/>
    <property type="match status" value="1"/>
</dbReference>
<dbReference type="GO" id="GO:0000287">
    <property type="term" value="F:magnesium ion binding"/>
    <property type="evidence" value="ECO:0007669"/>
    <property type="project" value="TreeGrafter"/>
</dbReference>
<evidence type="ECO:0000313" key="1">
    <source>
        <dbReference type="EMBL" id="AEV95441.1"/>
    </source>
</evidence>
<reference evidence="1 2" key="1">
    <citation type="journal article" date="2012" name="J. Bacteriol.">
        <title>Complete Genome Sequence of the Beer Spoilage Organism Pediococcus claussenii ATCC BAA-344T.</title>
        <authorList>
            <person name="Pittet V."/>
            <person name="Abegunde T."/>
            <person name="Marfleet T."/>
            <person name="Haakensen M."/>
            <person name="Morrow K."/>
            <person name="Jayaprakash T."/>
            <person name="Schroeder K."/>
            <person name="Trost B."/>
            <person name="Byrns S."/>
            <person name="Bergsveinson J."/>
            <person name="Kusalik A."/>
            <person name="Ziola B."/>
        </authorList>
    </citation>
    <scope>NUCLEOTIDE SEQUENCE [LARGE SCALE GENOMIC DNA]</scope>
    <source>
        <strain evidence="1 2">ATCC BAA-344</strain>
    </source>
</reference>
<dbReference type="SFLD" id="SFLDS00003">
    <property type="entry name" value="Haloacid_Dehalogenase"/>
    <property type="match status" value="1"/>
</dbReference>
<organism evidence="1 2">
    <name type="scientific">Pediococcus claussenii (strain ATCC BAA-344 / DSM 14800 / JCM 18046 / KCTC 3811 / LMG 21948 / P06)</name>
    <dbReference type="NCBI Taxonomy" id="701521"/>
    <lineage>
        <taxon>Bacteria</taxon>
        <taxon>Bacillati</taxon>
        <taxon>Bacillota</taxon>
        <taxon>Bacilli</taxon>
        <taxon>Lactobacillales</taxon>
        <taxon>Lactobacillaceae</taxon>
        <taxon>Pediococcus</taxon>
    </lineage>
</organism>
<accession>G8PDV6</accession>
<dbReference type="NCBIfam" id="TIGR00099">
    <property type="entry name" value="Cof-subfamily"/>
    <property type="match status" value="1"/>
</dbReference>
<dbReference type="CDD" id="cd07516">
    <property type="entry name" value="HAD_Pase"/>
    <property type="match status" value="1"/>
</dbReference>
<proteinExistence type="predicted"/>
<dbReference type="PATRIC" id="fig|701521.8.peg.1121"/>
<gene>
    <name evidence="1" type="ordered locus">PECL_1180</name>
</gene>
<dbReference type="PANTHER" id="PTHR10000">
    <property type="entry name" value="PHOSPHOSERINE PHOSPHATASE"/>
    <property type="match status" value="1"/>
</dbReference>
<dbReference type="GO" id="GO:0005829">
    <property type="term" value="C:cytosol"/>
    <property type="evidence" value="ECO:0007669"/>
    <property type="project" value="TreeGrafter"/>
</dbReference>
<dbReference type="Gene3D" id="3.40.50.1000">
    <property type="entry name" value="HAD superfamily/HAD-like"/>
    <property type="match status" value="1"/>
</dbReference>
<dbReference type="InterPro" id="IPR036412">
    <property type="entry name" value="HAD-like_sf"/>
</dbReference>
<dbReference type="EMBL" id="CP003137">
    <property type="protein sequence ID" value="AEV95441.1"/>
    <property type="molecule type" value="Genomic_DNA"/>
</dbReference>
<name>G8PDV6_PEDCP</name>
<keyword evidence="2" id="KW-1185">Reference proteome</keyword>
<protein>
    <submittedName>
        <fullName evidence="1">HAD hydrolase, IIB family protein</fullName>
    </submittedName>
</protein>
<dbReference type="Pfam" id="PF08282">
    <property type="entry name" value="Hydrolase_3"/>
    <property type="match status" value="1"/>
</dbReference>
<dbReference type="AlphaFoldDB" id="G8PDV6"/>
<dbReference type="Proteomes" id="UP000005444">
    <property type="component" value="Chromosome"/>
</dbReference>
<dbReference type="NCBIfam" id="TIGR01484">
    <property type="entry name" value="HAD-SF-IIB"/>
    <property type="match status" value="1"/>
</dbReference>
<dbReference type="GO" id="GO:0016791">
    <property type="term" value="F:phosphatase activity"/>
    <property type="evidence" value="ECO:0007669"/>
    <property type="project" value="TreeGrafter"/>
</dbReference>
<dbReference type="Gene3D" id="3.30.1240.10">
    <property type="match status" value="1"/>
</dbReference>
<dbReference type="InterPro" id="IPR000150">
    <property type="entry name" value="Cof"/>
</dbReference>
<dbReference type="SFLD" id="SFLDG01140">
    <property type="entry name" value="C2.B:_Phosphomannomutase_and_P"/>
    <property type="match status" value="1"/>
</dbReference>
<dbReference type="HOGENOM" id="CLU_044146_0_1_9"/>
<dbReference type="eggNOG" id="COG0561">
    <property type="taxonomic scope" value="Bacteria"/>
</dbReference>
<dbReference type="RefSeq" id="WP_014215637.1">
    <property type="nucleotide sequence ID" value="NC_016605.1"/>
</dbReference>
<keyword evidence="1" id="KW-0378">Hydrolase</keyword>
<dbReference type="KEGG" id="pce:PECL_1180"/>
<dbReference type="STRING" id="701521.PECL_1180"/>